<dbReference type="PROSITE" id="PS01159">
    <property type="entry name" value="WW_DOMAIN_1"/>
    <property type="match status" value="1"/>
</dbReference>
<keyword evidence="4" id="KW-1185">Reference proteome</keyword>
<feature type="compositionally biased region" description="Acidic residues" evidence="1">
    <location>
        <begin position="9"/>
        <end position="18"/>
    </location>
</feature>
<dbReference type="Proteomes" id="UP000015453">
    <property type="component" value="Unassembled WGS sequence"/>
</dbReference>
<feature type="region of interest" description="Disordered" evidence="1">
    <location>
        <begin position="39"/>
        <end position="87"/>
    </location>
</feature>
<sequence>WKAAKEELRAEEEEEEDAYGSLEKKRQREIEEWRANQVATGAAKDNANFQPLGGDWRERVKKRKKVETTAEETRRTSPKDEAKRKPDLVGLAKGLPSGWQAYWDESSKQVYYGNVLTSETTWTRPKV</sequence>
<name>S8CPW6_9LAMI</name>
<evidence type="ECO:0000313" key="3">
    <source>
        <dbReference type="EMBL" id="EPS69239.1"/>
    </source>
</evidence>
<dbReference type="PANTHER" id="PTHR47852:SF2">
    <property type="entry name" value="WW DOMAIN-CONTAINING PROTEIN"/>
    <property type="match status" value="1"/>
</dbReference>
<dbReference type="OrthoDB" id="2367685at2759"/>
<accession>S8CPW6</accession>
<dbReference type="SMART" id="SM00456">
    <property type="entry name" value="WW"/>
    <property type="match status" value="1"/>
</dbReference>
<proteinExistence type="predicted"/>
<feature type="non-terminal residue" evidence="3">
    <location>
        <position position="1"/>
    </location>
</feature>
<dbReference type="SUPFAM" id="SSF51045">
    <property type="entry name" value="WW domain"/>
    <property type="match status" value="1"/>
</dbReference>
<evidence type="ECO:0000256" key="1">
    <source>
        <dbReference type="SAM" id="MobiDB-lite"/>
    </source>
</evidence>
<dbReference type="Pfam" id="PF00397">
    <property type="entry name" value="WW"/>
    <property type="match status" value="1"/>
</dbReference>
<gene>
    <name evidence="3" type="ORF">M569_05527</name>
</gene>
<evidence type="ECO:0000259" key="2">
    <source>
        <dbReference type="PROSITE" id="PS50020"/>
    </source>
</evidence>
<feature type="compositionally biased region" description="Basic and acidic residues" evidence="1">
    <location>
        <begin position="66"/>
        <end position="87"/>
    </location>
</feature>
<dbReference type="InterPro" id="IPR036020">
    <property type="entry name" value="WW_dom_sf"/>
</dbReference>
<protein>
    <recommendedName>
        <fullName evidence="2">WW domain-containing protein</fullName>
    </recommendedName>
</protein>
<dbReference type="PANTHER" id="PTHR47852">
    <property type="entry name" value="OS06G0298400 PROTEIN"/>
    <property type="match status" value="1"/>
</dbReference>
<dbReference type="InterPro" id="IPR001202">
    <property type="entry name" value="WW_dom"/>
</dbReference>
<dbReference type="AlphaFoldDB" id="S8CPW6"/>
<comment type="caution">
    <text evidence="3">The sequence shown here is derived from an EMBL/GenBank/DDBJ whole genome shotgun (WGS) entry which is preliminary data.</text>
</comment>
<dbReference type="Gene3D" id="2.20.70.10">
    <property type="match status" value="1"/>
</dbReference>
<dbReference type="EMBL" id="AUSU01002215">
    <property type="protein sequence ID" value="EPS69239.1"/>
    <property type="molecule type" value="Genomic_DNA"/>
</dbReference>
<feature type="domain" description="WW" evidence="2">
    <location>
        <begin position="93"/>
        <end position="127"/>
    </location>
</feature>
<organism evidence="3 4">
    <name type="scientific">Genlisea aurea</name>
    <dbReference type="NCBI Taxonomy" id="192259"/>
    <lineage>
        <taxon>Eukaryota</taxon>
        <taxon>Viridiplantae</taxon>
        <taxon>Streptophyta</taxon>
        <taxon>Embryophyta</taxon>
        <taxon>Tracheophyta</taxon>
        <taxon>Spermatophyta</taxon>
        <taxon>Magnoliopsida</taxon>
        <taxon>eudicotyledons</taxon>
        <taxon>Gunneridae</taxon>
        <taxon>Pentapetalae</taxon>
        <taxon>asterids</taxon>
        <taxon>lamiids</taxon>
        <taxon>Lamiales</taxon>
        <taxon>Lentibulariaceae</taxon>
        <taxon>Genlisea</taxon>
    </lineage>
</organism>
<feature type="region of interest" description="Disordered" evidence="1">
    <location>
        <begin position="1"/>
        <end position="25"/>
    </location>
</feature>
<dbReference type="PROSITE" id="PS50020">
    <property type="entry name" value="WW_DOMAIN_2"/>
    <property type="match status" value="1"/>
</dbReference>
<reference evidence="3 4" key="1">
    <citation type="journal article" date="2013" name="BMC Genomics">
        <title>The miniature genome of a carnivorous plant Genlisea aurea contains a low number of genes and short non-coding sequences.</title>
        <authorList>
            <person name="Leushkin E.V."/>
            <person name="Sutormin R.A."/>
            <person name="Nabieva E.R."/>
            <person name="Penin A.A."/>
            <person name="Kondrashov A.S."/>
            <person name="Logacheva M.D."/>
        </authorList>
    </citation>
    <scope>NUCLEOTIDE SEQUENCE [LARGE SCALE GENOMIC DNA]</scope>
</reference>
<dbReference type="CDD" id="cd00201">
    <property type="entry name" value="WW"/>
    <property type="match status" value="1"/>
</dbReference>
<evidence type="ECO:0000313" key="4">
    <source>
        <dbReference type="Proteomes" id="UP000015453"/>
    </source>
</evidence>